<reference evidence="2" key="1">
    <citation type="submission" date="2021-01" db="EMBL/GenBank/DDBJ databases">
        <authorList>
            <person name="Kaushik A."/>
        </authorList>
    </citation>
    <scope>NUCLEOTIDE SEQUENCE</scope>
    <source>
        <strain evidence="2">AG3-1AP</strain>
    </source>
</reference>
<evidence type="ECO:0008006" key="4">
    <source>
        <dbReference type="Google" id="ProtNLM"/>
    </source>
</evidence>
<evidence type="ECO:0000313" key="2">
    <source>
        <dbReference type="EMBL" id="CAE6514456.1"/>
    </source>
</evidence>
<dbReference type="EMBL" id="CAJMWV010005683">
    <property type="protein sequence ID" value="CAE6514456.1"/>
    <property type="molecule type" value="Genomic_DNA"/>
</dbReference>
<accession>A0A8H3D7Q4</accession>
<evidence type="ECO:0000256" key="1">
    <source>
        <dbReference type="ARBA" id="ARBA00022969"/>
    </source>
</evidence>
<evidence type="ECO:0000313" key="3">
    <source>
        <dbReference type="Proteomes" id="UP000663831"/>
    </source>
</evidence>
<dbReference type="OrthoDB" id="3178885at2759"/>
<protein>
    <recommendedName>
        <fullName evidence="4">Delta-endotoxin CytB</fullName>
    </recommendedName>
</protein>
<gene>
    <name evidence="2" type="ORF">RDB_LOCUS135399</name>
</gene>
<dbReference type="Pfam" id="PF01338">
    <property type="entry name" value="Bac_thur_toxin"/>
    <property type="match status" value="1"/>
</dbReference>
<dbReference type="GO" id="GO:0005576">
    <property type="term" value="C:extracellular region"/>
    <property type="evidence" value="ECO:0007669"/>
    <property type="project" value="InterPro"/>
</dbReference>
<proteinExistence type="predicted"/>
<dbReference type="InterPro" id="IPR035918">
    <property type="entry name" value="CytB_endotoxin-like_sf"/>
</dbReference>
<dbReference type="InterPro" id="IPR001615">
    <property type="entry name" value="Endotoxin_CytB"/>
</dbReference>
<keyword evidence="1" id="KW-0749">Sporulation</keyword>
<dbReference type="SUPFAM" id="SSF55676">
    <property type="entry name" value="CytB endotoxin-like"/>
    <property type="match status" value="1"/>
</dbReference>
<dbReference type="GO" id="GO:0030435">
    <property type="term" value="P:sporulation resulting in formation of a cellular spore"/>
    <property type="evidence" value="ECO:0007669"/>
    <property type="project" value="UniProtKB-KW"/>
</dbReference>
<sequence length="205" mass="22841">MSDKPAFDHYSGVSGLNASPANEFYASPASELMKFTGYFLDVQTQHFDWQRYQTTIVNRPDKKLVVEEFESADISRQHNIVSAMVDKIGDVLNRVAGSDAGFDRDAMTERVSNAFTSLEIKEDSGFASWERSGSNSAFTYRIIFDVPSKDTTDLPCLVTTVKLMADIYEKSSWFGLSNTSRYDFSASVDAMRLACSKDFVAGPKP</sequence>
<dbReference type="AlphaFoldDB" id="A0A8H3D7Q4"/>
<dbReference type="Proteomes" id="UP000663831">
    <property type="component" value="Unassembled WGS sequence"/>
</dbReference>
<organism evidence="2 3">
    <name type="scientific">Rhizoctonia solani</name>
    <dbReference type="NCBI Taxonomy" id="456999"/>
    <lineage>
        <taxon>Eukaryota</taxon>
        <taxon>Fungi</taxon>
        <taxon>Dikarya</taxon>
        <taxon>Basidiomycota</taxon>
        <taxon>Agaricomycotina</taxon>
        <taxon>Agaricomycetes</taxon>
        <taxon>Cantharellales</taxon>
        <taxon>Ceratobasidiaceae</taxon>
        <taxon>Rhizoctonia</taxon>
    </lineage>
</organism>
<name>A0A8H3D7Q4_9AGAM</name>
<comment type="caution">
    <text evidence="2">The sequence shown here is derived from an EMBL/GenBank/DDBJ whole genome shotgun (WGS) entry which is preliminary data.</text>
</comment>
<dbReference type="Gene3D" id="3.40.198.10">
    <property type="entry name" value="Delta-endotoxin CytB-like"/>
    <property type="match status" value="1"/>
</dbReference>